<gene>
    <name evidence="2" type="ORF">VSP0166_LOCUS15964</name>
</gene>
<protein>
    <submittedName>
        <fullName evidence="2">Uncharacterized protein</fullName>
    </submittedName>
</protein>
<feature type="region of interest" description="Disordered" evidence="1">
    <location>
        <begin position="69"/>
        <end position="89"/>
    </location>
</feature>
<organism evidence="2">
    <name type="scientific">Vannella robusta</name>
    <dbReference type="NCBI Taxonomy" id="1487602"/>
    <lineage>
        <taxon>Eukaryota</taxon>
        <taxon>Amoebozoa</taxon>
        <taxon>Discosea</taxon>
        <taxon>Flabellinia</taxon>
        <taxon>Vannellidae</taxon>
        <taxon>Vannella</taxon>
    </lineage>
</organism>
<evidence type="ECO:0000313" key="2">
    <source>
        <dbReference type="EMBL" id="CAE2237183.1"/>
    </source>
</evidence>
<name>A0A7S4MR89_9EUKA</name>
<reference evidence="2" key="1">
    <citation type="submission" date="2021-01" db="EMBL/GenBank/DDBJ databases">
        <authorList>
            <person name="Corre E."/>
            <person name="Pelletier E."/>
            <person name="Niang G."/>
            <person name="Scheremetjew M."/>
            <person name="Finn R."/>
            <person name="Kale V."/>
            <person name="Holt S."/>
            <person name="Cochrane G."/>
            <person name="Meng A."/>
            <person name="Brown T."/>
            <person name="Cohen L."/>
        </authorList>
    </citation>
    <scope>NUCLEOTIDE SEQUENCE</scope>
    <source>
        <strain evidence="2">DIVA3 518/3/11/1/6</strain>
    </source>
</reference>
<evidence type="ECO:0000256" key="1">
    <source>
        <dbReference type="SAM" id="MobiDB-lite"/>
    </source>
</evidence>
<accession>A0A7S4MR89</accession>
<sequence>MPSLFLLSMETKAAQLSDAPLFYGPLPQTYESILAEQQKQPKPIISLPNIYAFLSKNFGFQELQEMEGDAYSTEHKKSEGMPSLASSGDYRAPINPIKTNIGHASNPKGVVLPRLTNLLQDIPGCSPQQDKQNTKH</sequence>
<dbReference type="AlphaFoldDB" id="A0A7S4MR89"/>
<dbReference type="EMBL" id="HBKP01022897">
    <property type="protein sequence ID" value="CAE2237183.1"/>
    <property type="molecule type" value="Transcribed_RNA"/>
</dbReference>
<proteinExistence type="predicted"/>